<dbReference type="AlphaFoldDB" id="A0A5J4T330"/>
<dbReference type="Proteomes" id="UP000324800">
    <property type="component" value="Unassembled WGS sequence"/>
</dbReference>
<evidence type="ECO:0000313" key="1">
    <source>
        <dbReference type="EMBL" id="KAA6352909.1"/>
    </source>
</evidence>
<gene>
    <name evidence="1" type="ORF">EZS28_051564</name>
</gene>
<dbReference type="InterPro" id="IPR011050">
    <property type="entry name" value="Pectin_lyase_fold/virulence"/>
</dbReference>
<sequence>MKILGNTADKGGQSIYIIMSELQELCRIGTAGEYMKGNYSDTDSDENELEGIPISFDQFQALTSEQIVKQQRPLEYICTNPQEDIWHLQTGAVQSIESEDQYWCGNTDEPCESIEYALMQISIRKGGSETTFISEKKIGITEGGFELSDPIEFNQQSYSGDIKIMKQMYKTTSAIQGNAEIKIKKDNNDSKEDGKQGWISSVGGITVRIYEIKITTDQSILAIPVFYIQDTNTQLELDTVTISGINFSPTTQAKGIVHINTIIGAFIAQNNVFENITIEGEGGNAIRFDNNINSTITASISNCSFKNINAKADS</sequence>
<accession>A0A5J4T330</accession>
<evidence type="ECO:0000313" key="2">
    <source>
        <dbReference type="Proteomes" id="UP000324800"/>
    </source>
</evidence>
<comment type="caution">
    <text evidence="1">The sequence shown here is derived from an EMBL/GenBank/DDBJ whole genome shotgun (WGS) entry which is preliminary data.</text>
</comment>
<dbReference type="EMBL" id="SNRW01039095">
    <property type="protein sequence ID" value="KAA6352909.1"/>
    <property type="molecule type" value="Genomic_DNA"/>
</dbReference>
<proteinExistence type="predicted"/>
<name>A0A5J4T330_9EUKA</name>
<organism evidence="1 2">
    <name type="scientific">Streblomastix strix</name>
    <dbReference type="NCBI Taxonomy" id="222440"/>
    <lineage>
        <taxon>Eukaryota</taxon>
        <taxon>Metamonada</taxon>
        <taxon>Preaxostyla</taxon>
        <taxon>Oxymonadida</taxon>
        <taxon>Streblomastigidae</taxon>
        <taxon>Streblomastix</taxon>
    </lineage>
</organism>
<reference evidence="1 2" key="1">
    <citation type="submission" date="2019-03" db="EMBL/GenBank/DDBJ databases">
        <title>Single cell metagenomics reveals metabolic interactions within the superorganism composed of flagellate Streblomastix strix and complex community of Bacteroidetes bacteria on its surface.</title>
        <authorList>
            <person name="Treitli S.C."/>
            <person name="Kolisko M."/>
            <person name="Husnik F."/>
            <person name="Keeling P."/>
            <person name="Hampl V."/>
        </authorList>
    </citation>
    <scope>NUCLEOTIDE SEQUENCE [LARGE SCALE GENOMIC DNA]</scope>
    <source>
        <strain evidence="1">ST1C</strain>
    </source>
</reference>
<protein>
    <submittedName>
        <fullName evidence="1">Uncharacterized protein</fullName>
    </submittedName>
</protein>
<dbReference type="SUPFAM" id="SSF51126">
    <property type="entry name" value="Pectin lyase-like"/>
    <property type="match status" value="1"/>
</dbReference>
<feature type="non-terminal residue" evidence="1">
    <location>
        <position position="314"/>
    </location>
</feature>